<dbReference type="OrthoDB" id="7477068at2759"/>
<dbReference type="Proteomes" id="UP001152888">
    <property type="component" value="Unassembled WGS sequence"/>
</dbReference>
<evidence type="ECO:0000256" key="1">
    <source>
        <dbReference type="SAM" id="MobiDB-lite"/>
    </source>
</evidence>
<gene>
    <name evidence="2" type="ORF">ACAOBT_LOCUS21735</name>
    <name evidence="3" type="ORF">ACAOBT_LOCUS35030</name>
</gene>
<dbReference type="EMBL" id="CAKOFQ010007184">
    <property type="protein sequence ID" value="CAH1993785.1"/>
    <property type="molecule type" value="Genomic_DNA"/>
</dbReference>
<organism evidence="3 4">
    <name type="scientific">Acanthoscelides obtectus</name>
    <name type="common">Bean weevil</name>
    <name type="synonym">Bruchus obtectus</name>
    <dbReference type="NCBI Taxonomy" id="200917"/>
    <lineage>
        <taxon>Eukaryota</taxon>
        <taxon>Metazoa</taxon>
        <taxon>Ecdysozoa</taxon>
        <taxon>Arthropoda</taxon>
        <taxon>Hexapoda</taxon>
        <taxon>Insecta</taxon>
        <taxon>Pterygota</taxon>
        <taxon>Neoptera</taxon>
        <taxon>Endopterygota</taxon>
        <taxon>Coleoptera</taxon>
        <taxon>Polyphaga</taxon>
        <taxon>Cucujiformia</taxon>
        <taxon>Chrysomeloidea</taxon>
        <taxon>Chrysomelidae</taxon>
        <taxon>Bruchinae</taxon>
        <taxon>Bruchini</taxon>
        <taxon>Acanthoscelides</taxon>
    </lineage>
</organism>
<sequence>MSKREAHRRFHFTPKSLKRRMASGNLEKGSPGPEGVFGNTNEKRLVVHTQRLAAAGFAPNKNTVRRLAYNFAEKLKLKQKFSHNSGLTFNIIRKKPRSVNKTS</sequence>
<evidence type="ECO:0000313" key="4">
    <source>
        <dbReference type="Proteomes" id="UP001152888"/>
    </source>
</evidence>
<evidence type="ECO:0000313" key="2">
    <source>
        <dbReference type="EMBL" id="CAH1993785.1"/>
    </source>
</evidence>
<reference evidence="3" key="1">
    <citation type="submission" date="2022-03" db="EMBL/GenBank/DDBJ databases">
        <authorList>
            <person name="Sayadi A."/>
        </authorList>
    </citation>
    <scope>NUCLEOTIDE SEQUENCE</scope>
</reference>
<comment type="caution">
    <text evidence="3">The sequence shown here is derived from an EMBL/GenBank/DDBJ whole genome shotgun (WGS) entry which is preliminary data.</text>
</comment>
<dbReference type="AlphaFoldDB" id="A0A9P0QA84"/>
<accession>A0A9P0QA84</accession>
<keyword evidence="4" id="KW-1185">Reference proteome</keyword>
<name>A0A9P0QA84_ACAOB</name>
<protein>
    <submittedName>
        <fullName evidence="3">Uncharacterized protein</fullName>
    </submittedName>
</protein>
<feature type="region of interest" description="Disordered" evidence="1">
    <location>
        <begin position="1"/>
        <end position="39"/>
    </location>
</feature>
<evidence type="ECO:0000313" key="3">
    <source>
        <dbReference type="EMBL" id="CAH2015919.1"/>
    </source>
</evidence>
<feature type="compositionally biased region" description="Basic residues" evidence="1">
    <location>
        <begin position="1"/>
        <end position="21"/>
    </location>
</feature>
<proteinExistence type="predicted"/>
<dbReference type="EMBL" id="CAKOFQ010008772">
    <property type="protein sequence ID" value="CAH2015919.1"/>
    <property type="molecule type" value="Genomic_DNA"/>
</dbReference>